<evidence type="ECO:0000313" key="2">
    <source>
        <dbReference type="EMBL" id="TQL75949.1"/>
    </source>
</evidence>
<dbReference type="InterPro" id="IPR011009">
    <property type="entry name" value="Kinase-like_dom_sf"/>
</dbReference>
<dbReference type="AlphaFoldDB" id="A0A543ATR1"/>
<dbReference type="EMBL" id="VFOW01000001">
    <property type="protein sequence ID" value="TQL75949.1"/>
    <property type="molecule type" value="Genomic_DNA"/>
</dbReference>
<dbReference type="SUPFAM" id="SSF56112">
    <property type="entry name" value="Protein kinase-like (PK-like)"/>
    <property type="match status" value="1"/>
</dbReference>
<comment type="caution">
    <text evidence="2">The sequence shown here is derived from an EMBL/GenBank/DDBJ whole genome shotgun (WGS) entry which is preliminary data.</text>
</comment>
<accession>A0A543ATR1</accession>
<sequence length="311" mass="34568">MSGSSRYGEAEMRRVLHELARRLDMASSGARLLHLANNAVYLLPLPAVVVRITRSRQLHDRVHKVARLGRWFSTVDAPAIRLAPGVPQPVSAGELLATVWEYTPPHQPMPTVDDLGSLLRSWHALPAPGELPQWNPVEAARRRITDADGLDDGDRDWLLGRCDELEPRVAALTADHPECLVHGDAHLGNLIRRHDGRVVFCDFDSTCIGPPQADLTAVAAAEIWFDDRGGTHSALVRAYGHDVTTVPGWPTYRSAQELAFVVSGVPLLHSAPGINGEFRKRLDSIRRRDETVRWIPYARFGIRSDKRLQTP</sequence>
<dbReference type="InterPro" id="IPR002575">
    <property type="entry name" value="Aminoglycoside_PTrfase"/>
</dbReference>
<gene>
    <name evidence="2" type="ORF">FB566_1467</name>
</gene>
<proteinExistence type="predicted"/>
<dbReference type="Gene3D" id="3.90.1200.10">
    <property type="match status" value="1"/>
</dbReference>
<keyword evidence="3" id="KW-1185">Reference proteome</keyword>
<evidence type="ECO:0000313" key="3">
    <source>
        <dbReference type="Proteomes" id="UP000317043"/>
    </source>
</evidence>
<dbReference type="Proteomes" id="UP000317043">
    <property type="component" value="Unassembled WGS sequence"/>
</dbReference>
<reference evidence="2 3" key="1">
    <citation type="submission" date="2019-06" db="EMBL/GenBank/DDBJ databases">
        <title>Sequencing the genomes of 1000 actinobacteria strains.</title>
        <authorList>
            <person name="Klenk H.-P."/>
        </authorList>
    </citation>
    <scope>NUCLEOTIDE SEQUENCE [LARGE SCALE GENOMIC DNA]</scope>
    <source>
        <strain evidence="2 3">DSM 45928</strain>
    </source>
</reference>
<dbReference type="Pfam" id="PF01636">
    <property type="entry name" value="APH"/>
    <property type="match status" value="1"/>
</dbReference>
<evidence type="ECO:0000259" key="1">
    <source>
        <dbReference type="Pfam" id="PF01636"/>
    </source>
</evidence>
<dbReference type="GO" id="GO:0016740">
    <property type="term" value="F:transferase activity"/>
    <property type="evidence" value="ECO:0007669"/>
    <property type="project" value="UniProtKB-KW"/>
</dbReference>
<dbReference type="InParanoid" id="A0A543ATR1"/>
<name>A0A543ATR1_9ACTN</name>
<keyword evidence="2" id="KW-0808">Transferase</keyword>
<protein>
    <submittedName>
        <fullName evidence="2">Phosphotransferase family enzyme</fullName>
    </submittedName>
</protein>
<organism evidence="2 3">
    <name type="scientific">Stackebrandtia endophytica</name>
    <dbReference type="NCBI Taxonomy" id="1496996"/>
    <lineage>
        <taxon>Bacteria</taxon>
        <taxon>Bacillati</taxon>
        <taxon>Actinomycetota</taxon>
        <taxon>Actinomycetes</taxon>
        <taxon>Glycomycetales</taxon>
        <taxon>Glycomycetaceae</taxon>
        <taxon>Stackebrandtia</taxon>
    </lineage>
</organism>
<feature type="domain" description="Aminoglycoside phosphotransferase" evidence="1">
    <location>
        <begin position="36"/>
        <end position="253"/>
    </location>
</feature>